<organism evidence="2 3">
    <name type="scientific">Trifolium medium</name>
    <dbReference type="NCBI Taxonomy" id="97028"/>
    <lineage>
        <taxon>Eukaryota</taxon>
        <taxon>Viridiplantae</taxon>
        <taxon>Streptophyta</taxon>
        <taxon>Embryophyta</taxon>
        <taxon>Tracheophyta</taxon>
        <taxon>Spermatophyta</taxon>
        <taxon>Magnoliopsida</taxon>
        <taxon>eudicotyledons</taxon>
        <taxon>Gunneridae</taxon>
        <taxon>Pentapetalae</taxon>
        <taxon>rosids</taxon>
        <taxon>fabids</taxon>
        <taxon>Fabales</taxon>
        <taxon>Fabaceae</taxon>
        <taxon>Papilionoideae</taxon>
        <taxon>50 kb inversion clade</taxon>
        <taxon>NPAAA clade</taxon>
        <taxon>Hologalegina</taxon>
        <taxon>IRL clade</taxon>
        <taxon>Trifolieae</taxon>
        <taxon>Trifolium</taxon>
    </lineage>
</organism>
<name>A0A392PVX8_9FABA</name>
<feature type="region of interest" description="Disordered" evidence="1">
    <location>
        <begin position="55"/>
        <end position="76"/>
    </location>
</feature>
<evidence type="ECO:0000313" key="2">
    <source>
        <dbReference type="EMBL" id="MCI15837.1"/>
    </source>
</evidence>
<protein>
    <submittedName>
        <fullName evidence="2">Uncharacterized protein</fullName>
    </submittedName>
</protein>
<feature type="non-terminal residue" evidence="2">
    <location>
        <position position="1"/>
    </location>
</feature>
<feature type="non-terminal residue" evidence="2">
    <location>
        <position position="232"/>
    </location>
</feature>
<sequence>KEAVKVPNHPLLMKKTSGSVPETSAMLFDNESKEVVLEYIRLMKEEGLIVSKSDIAPAPTEDRRGKRVAASGSGKEKVEIVVKEKEKRKIIGISVSDKENVAKKQRTQKKSTRTVRKLLINEDDDEETDEEPLKCKRKRSELEAEEMNAEADAGISQSIENDILNFQAQNQPEYDLDPALLKPLNIAFPPQLSDLPTINSETDLDTIAEGVEIASELHKNKTRELSSLIQEL</sequence>
<feature type="compositionally biased region" description="Acidic residues" evidence="1">
    <location>
        <begin position="121"/>
        <end position="130"/>
    </location>
</feature>
<accession>A0A392PVX8</accession>
<dbReference type="EMBL" id="LXQA010098180">
    <property type="protein sequence ID" value="MCI15837.1"/>
    <property type="molecule type" value="Genomic_DNA"/>
</dbReference>
<comment type="caution">
    <text evidence="2">The sequence shown here is derived from an EMBL/GenBank/DDBJ whole genome shotgun (WGS) entry which is preliminary data.</text>
</comment>
<keyword evidence="3" id="KW-1185">Reference proteome</keyword>
<proteinExistence type="predicted"/>
<reference evidence="2 3" key="1">
    <citation type="journal article" date="2018" name="Front. Plant Sci.">
        <title>Red Clover (Trifolium pratense) and Zigzag Clover (T. medium) - A Picture of Genomic Similarities and Differences.</title>
        <authorList>
            <person name="Dluhosova J."/>
            <person name="Istvanek J."/>
            <person name="Nedelnik J."/>
            <person name="Repkova J."/>
        </authorList>
    </citation>
    <scope>NUCLEOTIDE SEQUENCE [LARGE SCALE GENOMIC DNA]</scope>
    <source>
        <strain evidence="3">cv. 10/8</strain>
        <tissue evidence="2">Leaf</tissue>
    </source>
</reference>
<dbReference type="Proteomes" id="UP000265520">
    <property type="component" value="Unassembled WGS sequence"/>
</dbReference>
<evidence type="ECO:0000256" key="1">
    <source>
        <dbReference type="SAM" id="MobiDB-lite"/>
    </source>
</evidence>
<feature type="region of interest" description="Disordered" evidence="1">
    <location>
        <begin position="121"/>
        <end position="151"/>
    </location>
</feature>
<dbReference type="AlphaFoldDB" id="A0A392PVX8"/>
<evidence type="ECO:0000313" key="3">
    <source>
        <dbReference type="Proteomes" id="UP000265520"/>
    </source>
</evidence>